<evidence type="ECO:0000313" key="1">
    <source>
        <dbReference type="EMBL" id="CAG8664476.1"/>
    </source>
</evidence>
<keyword evidence="2" id="KW-1185">Reference proteome</keyword>
<sequence length="460" mass="53294">MNKKIAIRRFFPFFTHHPNLVCLDSAATSLKPESVIEAVREYYEKYSLNSHSGGSSLLGQKVQNTISQTRQLIAQKIKADPDEIFFLPSTTYALNILALSARDFLVPGDKTCLTRLEHSSNCFPWEALVQEKNGQVFFLPLNKKFTIDIDKLVNYIDKKTKIVSFFHMSNSLGVINPVKEIAAKIKEINPNCWVIIDACQIGTLPLAQIFGLKAAFEFLNSLDIKEINNYERELKNYALGKLKELEKVIIYNQGLETVDIILFNLIGHHAHDVENYLGKNSILVRADNFCCPYLPELIGEETAVRISLFIYNTKEEIDKLNQELMKQTPEQLRKEVIRLREIIDKNEVLNEKEKLLITGLNNTLYSFIQNLIKLDKESIQQVLEYEDSIPDSKKNYTEFKKEYPHICKIAYHWLEIKEKLITSRETINEKMKNQEEKSKEFRKKVEDLLQEGIKEEAHEN</sequence>
<organism evidence="1 2">
    <name type="scientific">Cetraspora pellucida</name>
    <dbReference type="NCBI Taxonomy" id="1433469"/>
    <lineage>
        <taxon>Eukaryota</taxon>
        <taxon>Fungi</taxon>
        <taxon>Fungi incertae sedis</taxon>
        <taxon>Mucoromycota</taxon>
        <taxon>Glomeromycotina</taxon>
        <taxon>Glomeromycetes</taxon>
        <taxon>Diversisporales</taxon>
        <taxon>Gigasporaceae</taxon>
        <taxon>Cetraspora</taxon>
    </lineage>
</organism>
<proteinExistence type="predicted"/>
<gene>
    <name evidence="1" type="ORF">SPELUC_LOCUS9404</name>
</gene>
<dbReference type="Proteomes" id="UP000789366">
    <property type="component" value="Unassembled WGS sequence"/>
</dbReference>
<reference evidence="1" key="1">
    <citation type="submission" date="2021-06" db="EMBL/GenBank/DDBJ databases">
        <authorList>
            <person name="Kallberg Y."/>
            <person name="Tangrot J."/>
            <person name="Rosling A."/>
        </authorList>
    </citation>
    <scope>NUCLEOTIDE SEQUENCE</scope>
    <source>
        <strain evidence="1">28 12/20/2015</strain>
    </source>
</reference>
<name>A0ACA9NMG2_9GLOM</name>
<comment type="caution">
    <text evidence="1">The sequence shown here is derived from an EMBL/GenBank/DDBJ whole genome shotgun (WGS) entry which is preliminary data.</text>
</comment>
<dbReference type="EMBL" id="CAJVPW010015726">
    <property type="protein sequence ID" value="CAG8664476.1"/>
    <property type="molecule type" value="Genomic_DNA"/>
</dbReference>
<accession>A0ACA9NMG2</accession>
<protein>
    <submittedName>
        <fullName evidence="1">3855_t:CDS:1</fullName>
    </submittedName>
</protein>
<evidence type="ECO:0000313" key="2">
    <source>
        <dbReference type="Proteomes" id="UP000789366"/>
    </source>
</evidence>